<dbReference type="CDD" id="cd06267">
    <property type="entry name" value="PBP1_LacI_sugar_binding-like"/>
    <property type="match status" value="1"/>
</dbReference>
<dbReference type="EMBL" id="JAATLK010000001">
    <property type="protein sequence ID" value="NIZ46656.1"/>
    <property type="molecule type" value="Genomic_DNA"/>
</dbReference>
<name>A0A968GGD8_9SPIO</name>
<dbReference type="Gene3D" id="3.40.50.2300">
    <property type="match status" value="2"/>
</dbReference>
<accession>A0A968GGD8</accession>
<dbReference type="InterPro" id="IPR010982">
    <property type="entry name" value="Lambda_DNA-bd_dom_sf"/>
</dbReference>
<sequence length="331" mass="36725">MAGKLRGIKAIAHEAGVAISTVSCVLNNTGRISSQTRERVLSIAKKHNYEPSFVAQSLKSKRTRVIGIFVVNYVGEFYSQLISGIDQGLSEEGYEFVVCHGARAQRFLGEGFLDGVIIFDAIISNREIENLIVAGKAVLLLDRCAPNSKVSTFLLDSRSGVQAAMQHLLELQYTEIHCITGSLSTYYMQERMDAVQQFLRDHPELVIHWHSSSVEQSSGYRVVKSVYARAYKRPLVFFVFSDQTALGIYEYARNNNLEIGRDIMVVGFDGLSVGRYLAPALSSVSFDTVSWGRKAAHLLVHQLAQPDLNPTHEILPTELFIGASSYRIAST</sequence>
<feature type="domain" description="HTH lacI-type" evidence="5">
    <location>
        <begin position="6"/>
        <end position="60"/>
    </location>
</feature>
<dbReference type="InterPro" id="IPR000843">
    <property type="entry name" value="HTH_LacI"/>
</dbReference>
<dbReference type="RefSeq" id="WP_167703110.1">
    <property type="nucleotide sequence ID" value="NZ_CP118168.1"/>
</dbReference>
<evidence type="ECO:0000256" key="4">
    <source>
        <dbReference type="ARBA" id="ARBA00023163"/>
    </source>
</evidence>
<reference evidence="6" key="1">
    <citation type="submission" date="2020-03" db="EMBL/GenBank/DDBJ databases">
        <title>Spirochaetal bacteria isolated from arthropods constitute a novel genus Entomospira genus novum within the order Spirochaetales.</title>
        <authorList>
            <person name="Grana-Miraglia L."/>
            <person name="Sikutova S."/>
            <person name="Fingerle V."/>
            <person name="Sing A."/>
            <person name="Castillo-Ramirez S."/>
            <person name="Margos G."/>
            <person name="Rudolf I."/>
        </authorList>
    </citation>
    <scope>NUCLEOTIDE SEQUENCE</scope>
    <source>
        <strain evidence="6">BR208</strain>
    </source>
</reference>
<dbReference type="GO" id="GO:0000976">
    <property type="term" value="F:transcription cis-regulatory region binding"/>
    <property type="evidence" value="ECO:0007669"/>
    <property type="project" value="TreeGrafter"/>
</dbReference>
<dbReference type="PANTHER" id="PTHR30146">
    <property type="entry name" value="LACI-RELATED TRANSCRIPTIONAL REPRESSOR"/>
    <property type="match status" value="1"/>
</dbReference>
<organism evidence="6 7">
    <name type="scientific">Entomospira nematocerorum</name>
    <dbReference type="NCBI Taxonomy" id="2719987"/>
    <lineage>
        <taxon>Bacteria</taxon>
        <taxon>Pseudomonadati</taxon>
        <taxon>Spirochaetota</taxon>
        <taxon>Spirochaetia</taxon>
        <taxon>Spirochaetales</taxon>
        <taxon>Spirochaetaceae</taxon>
        <taxon>Entomospira</taxon>
    </lineage>
</organism>
<keyword evidence="7" id="KW-1185">Reference proteome</keyword>
<evidence type="ECO:0000256" key="3">
    <source>
        <dbReference type="ARBA" id="ARBA00023125"/>
    </source>
</evidence>
<evidence type="ECO:0000256" key="1">
    <source>
        <dbReference type="ARBA" id="ARBA00022491"/>
    </source>
</evidence>
<evidence type="ECO:0000256" key="2">
    <source>
        <dbReference type="ARBA" id="ARBA00023015"/>
    </source>
</evidence>
<keyword evidence="1" id="KW-0678">Repressor</keyword>
<evidence type="ECO:0000313" key="7">
    <source>
        <dbReference type="Proteomes" id="UP000752013"/>
    </source>
</evidence>
<protein>
    <submittedName>
        <fullName evidence="6">LacI family transcriptional regulator</fullName>
    </submittedName>
</protein>
<dbReference type="GO" id="GO:0003700">
    <property type="term" value="F:DNA-binding transcription factor activity"/>
    <property type="evidence" value="ECO:0007669"/>
    <property type="project" value="TreeGrafter"/>
</dbReference>
<dbReference type="SMART" id="SM00354">
    <property type="entry name" value="HTH_LACI"/>
    <property type="match status" value="1"/>
</dbReference>
<dbReference type="AlphaFoldDB" id="A0A968GGD8"/>
<dbReference type="PROSITE" id="PS50932">
    <property type="entry name" value="HTH_LACI_2"/>
    <property type="match status" value="1"/>
</dbReference>
<dbReference type="Pfam" id="PF13377">
    <property type="entry name" value="Peripla_BP_3"/>
    <property type="match status" value="1"/>
</dbReference>
<dbReference type="SUPFAM" id="SSF47413">
    <property type="entry name" value="lambda repressor-like DNA-binding domains"/>
    <property type="match status" value="1"/>
</dbReference>
<keyword evidence="4" id="KW-0804">Transcription</keyword>
<dbReference type="InterPro" id="IPR028082">
    <property type="entry name" value="Peripla_BP_I"/>
</dbReference>
<comment type="caution">
    <text evidence="6">The sequence shown here is derived from an EMBL/GenBank/DDBJ whole genome shotgun (WGS) entry which is preliminary data.</text>
</comment>
<keyword evidence="2" id="KW-0805">Transcription regulation</keyword>
<evidence type="ECO:0000313" key="6">
    <source>
        <dbReference type="EMBL" id="NIZ46656.1"/>
    </source>
</evidence>
<dbReference type="SUPFAM" id="SSF53822">
    <property type="entry name" value="Periplasmic binding protein-like I"/>
    <property type="match status" value="1"/>
</dbReference>
<evidence type="ECO:0000259" key="5">
    <source>
        <dbReference type="PROSITE" id="PS50932"/>
    </source>
</evidence>
<dbReference type="PANTHER" id="PTHR30146:SF148">
    <property type="entry name" value="HTH-TYPE TRANSCRIPTIONAL REPRESSOR PURR-RELATED"/>
    <property type="match status" value="1"/>
</dbReference>
<dbReference type="InterPro" id="IPR046335">
    <property type="entry name" value="LacI/GalR-like_sensor"/>
</dbReference>
<dbReference type="Proteomes" id="UP000752013">
    <property type="component" value="Unassembled WGS sequence"/>
</dbReference>
<keyword evidence="3" id="KW-0238">DNA-binding</keyword>
<dbReference type="Pfam" id="PF00356">
    <property type="entry name" value="LacI"/>
    <property type="match status" value="1"/>
</dbReference>
<gene>
    <name evidence="6" type="ORF">HCT46_01770</name>
</gene>
<dbReference type="Gene3D" id="1.10.260.40">
    <property type="entry name" value="lambda repressor-like DNA-binding domains"/>
    <property type="match status" value="1"/>
</dbReference>
<dbReference type="CDD" id="cd01392">
    <property type="entry name" value="HTH_LacI"/>
    <property type="match status" value="1"/>
</dbReference>
<proteinExistence type="predicted"/>